<reference evidence="1 2" key="1">
    <citation type="submission" date="2024-04" db="EMBL/GenBank/DDBJ databases">
        <title>Complete genome sequence of Nguyenibacter vanlangesis HBCM-1154, a strain capable of nitrogen fixation, IAA production, and phosphorus solubilization isolated from sugarcane soil.</title>
        <authorList>
            <person name="MY HANH P."/>
        </authorList>
    </citation>
    <scope>NUCLEOTIDE SEQUENCE [LARGE SCALE GENOMIC DNA]</scope>
    <source>
        <strain evidence="1 2">HBCM 1154</strain>
    </source>
</reference>
<dbReference type="RefSeq" id="WP_342629106.1">
    <property type="nucleotide sequence ID" value="NZ_CP152276.1"/>
</dbReference>
<protein>
    <submittedName>
        <fullName evidence="1">BrnT family toxin</fullName>
    </submittedName>
</protein>
<evidence type="ECO:0000313" key="1">
    <source>
        <dbReference type="EMBL" id="XAE43736.1"/>
    </source>
</evidence>
<gene>
    <name evidence="1" type="ORF">AAC691_04650</name>
</gene>
<organism evidence="1 2">
    <name type="scientific">Nguyenibacter vanlangensis</name>
    <dbReference type="NCBI Taxonomy" id="1216886"/>
    <lineage>
        <taxon>Bacteria</taxon>
        <taxon>Pseudomonadati</taxon>
        <taxon>Pseudomonadota</taxon>
        <taxon>Alphaproteobacteria</taxon>
        <taxon>Acetobacterales</taxon>
        <taxon>Acetobacteraceae</taxon>
        <taxon>Nguyenibacter</taxon>
    </lineage>
</organism>
<dbReference type="Proteomes" id="UP001449795">
    <property type="component" value="Chromosome"/>
</dbReference>
<proteinExistence type="predicted"/>
<dbReference type="EMBL" id="CP152276">
    <property type="protein sequence ID" value="XAE43736.1"/>
    <property type="molecule type" value="Genomic_DNA"/>
</dbReference>
<accession>A0ABZ3D8H1</accession>
<sequence>MFTVRSKRISARRPSGLRICAKKVLIKPLNVRPQPTTATVLDGRKDYGEERFIAAGMLGGRPVVMVWTPLGAAHDFDEACA</sequence>
<name>A0ABZ3D8H1_9PROT</name>
<keyword evidence="2" id="KW-1185">Reference proteome</keyword>
<evidence type="ECO:0000313" key="2">
    <source>
        <dbReference type="Proteomes" id="UP001449795"/>
    </source>
</evidence>